<organism evidence="2">
    <name type="scientific">Desertifilum tharense IPPAS B-1220</name>
    <dbReference type="NCBI Taxonomy" id="1781255"/>
    <lineage>
        <taxon>Bacteria</taxon>
        <taxon>Bacillati</taxon>
        <taxon>Cyanobacteriota</taxon>
        <taxon>Cyanophyceae</taxon>
        <taxon>Desertifilales</taxon>
        <taxon>Desertifilaceae</taxon>
        <taxon>Desertifilum</taxon>
    </lineage>
</organism>
<dbReference type="SUPFAM" id="SSF51161">
    <property type="entry name" value="Trimeric LpxA-like enzymes"/>
    <property type="match status" value="1"/>
</dbReference>
<sequence length="248" mass="25329">MFFPPLQPVSTVQSCVSGDVSIDPSASIASGVLLQADPECRIVISAGVCIGMGSILHAHGGDIVLEAGAILGAGVLAIGQVTIGANACVGSITTLFNADVQPSEAIASGSVLGDRSRQIVLDGRPGVEERRETVAAIAAESEVAQLPPPPEEPKASVNNSVMQSSIDAAIARNAVANKPFSPAHLNTYVAPVSENSTAAPEPAPPSPQTNSNSSVVYGQEHLNRLRGTLFPHSQALNAPLNPPPEQQG</sequence>
<evidence type="ECO:0008006" key="3">
    <source>
        <dbReference type="Google" id="ProtNLM"/>
    </source>
</evidence>
<comment type="caution">
    <text evidence="2">The sequence shown here is derived from an EMBL/GenBank/DDBJ whole genome shotgun (WGS) entry which is preliminary data.</text>
</comment>
<evidence type="ECO:0000256" key="1">
    <source>
        <dbReference type="SAM" id="MobiDB-lite"/>
    </source>
</evidence>
<evidence type="ECO:0000313" key="2">
    <source>
        <dbReference type="EMBL" id="OEJ77268.1"/>
    </source>
</evidence>
<dbReference type="RefSeq" id="WP_069965123.1">
    <property type="nucleotide sequence ID" value="NZ_CM124774.1"/>
</dbReference>
<name>A0A1E5QRI9_9CYAN</name>
<dbReference type="STRING" id="1781255.BH720_00115"/>
<protein>
    <recommendedName>
        <fullName evidence="3">Transferase</fullName>
    </recommendedName>
</protein>
<dbReference type="GO" id="GO:0031470">
    <property type="term" value="C:carboxysome"/>
    <property type="evidence" value="ECO:0007669"/>
    <property type="project" value="UniProtKB-ARBA"/>
</dbReference>
<dbReference type="OrthoDB" id="481965at2"/>
<gene>
    <name evidence="2" type="ORF">BH720_00115</name>
</gene>
<reference evidence="2" key="1">
    <citation type="submission" date="2016-09" db="EMBL/GenBank/DDBJ databases">
        <title>Draft genome of thermotolerant cyanobacterium Desertifilum sp. strain IPPAS B-1220.</title>
        <authorList>
            <person name="Sinetova M.A."/>
            <person name="Bolakhan K."/>
            <person name="Zayadan B.K."/>
            <person name="Mironov K.S."/>
            <person name="Ustinova V."/>
            <person name="Kupriyanova E.V."/>
            <person name="Sidorov R.A."/>
            <person name="Skrypnik A.N."/>
            <person name="Gogoleva N.E."/>
            <person name="Gogolev Y.V."/>
            <person name="Los D.A."/>
        </authorList>
    </citation>
    <scope>NUCLEOTIDE SEQUENCE [LARGE SCALE GENOMIC DNA]</scope>
    <source>
        <strain evidence="2">IPPAS B-1220</strain>
    </source>
</reference>
<dbReference type="InterPro" id="IPR011004">
    <property type="entry name" value="Trimer_LpxA-like_sf"/>
</dbReference>
<accession>A0A1E5QRI9</accession>
<proteinExistence type="predicted"/>
<dbReference type="EMBL" id="MJGC01000004">
    <property type="protein sequence ID" value="OEJ77268.1"/>
    <property type="molecule type" value="Genomic_DNA"/>
</dbReference>
<dbReference type="GO" id="GO:0043886">
    <property type="term" value="F:structural constituent of carboxysome shell"/>
    <property type="evidence" value="ECO:0007669"/>
    <property type="project" value="UniProtKB-ARBA"/>
</dbReference>
<dbReference type="AlphaFoldDB" id="A0A1E5QRI9"/>
<feature type="region of interest" description="Disordered" evidence="1">
    <location>
        <begin position="194"/>
        <end position="248"/>
    </location>
</feature>
<dbReference type="Gene3D" id="2.160.10.10">
    <property type="entry name" value="Hexapeptide repeat proteins"/>
    <property type="match status" value="1"/>
</dbReference>